<dbReference type="PROSITE" id="PS51819">
    <property type="entry name" value="VOC"/>
    <property type="match status" value="1"/>
</dbReference>
<dbReference type="InterPro" id="IPR051332">
    <property type="entry name" value="Fosfomycin_Res_Enzymes"/>
</dbReference>
<dbReference type="PANTHER" id="PTHR36113">
    <property type="entry name" value="LYASE, PUTATIVE-RELATED-RELATED"/>
    <property type="match status" value="1"/>
</dbReference>
<evidence type="ECO:0000259" key="2">
    <source>
        <dbReference type="PROSITE" id="PS51819"/>
    </source>
</evidence>
<proteinExistence type="predicted"/>
<keyword evidence="3" id="KW-0223">Dioxygenase</keyword>
<dbReference type="Pfam" id="PF00903">
    <property type="entry name" value="Glyoxalase"/>
    <property type="match status" value="1"/>
</dbReference>
<dbReference type="InterPro" id="IPR029068">
    <property type="entry name" value="Glyas_Bleomycin-R_OHBP_Dase"/>
</dbReference>
<dbReference type="Gene3D" id="3.10.180.10">
    <property type="entry name" value="2,3-Dihydroxybiphenyl 1,2-Dioxygenase, domain 1"/>
    <property type="match status" value="1"/>
</dbReference>
<dbReference type="GO" id="GO:0046872">
    <property type="term" value="F:metal ion binding"/>
    <property type="evidence" value="ECO:0007669"/>
    <property type="project" value="UniProtKB-KW"/>
</dbReference>
<dbReference type="AlphaFoldDB" id="U5QG03"/>
<dbReference type="eggNOG" id="COG0346">
    <property type="taxonomic scope" value="Bacteria"/>
</dbReference>
<gene>
    <name evidence="3" type="primary">yaeR</name>
    <name evidence="3" type="ORF">GKIL_1595</name>
</gene>
<dbReference type="SUPFAM" id="SSF54593">
    <property type="entry name" value="Glyoxalase/Bleomycin resistance protein/Dihydroxybiphenyl dioxygenase"/>
    <property type="match status" value="1"/>
</dbReference>
<dbReference type="KEGG" id="glj:GKIL_1595"/>
<dbReference type="CDD" id="cd06587">
    <property type="entry name" value="VOC"/>
    <property type="match status" value="1"/>
</dbReference>
<keyword evidence="3" id="KW-0560">Oxidoreductase</keyword>
<dbReference type="PROSITE" id="PS00934">
    <property type="entry name" value="GLYOXALASE_I_1"/>
    <property type="match status" value="1"/>
</dbReference>
<dbReference type="EMBL" id="CP003587">
    <property type="protein sequence ID" value="AGY57841.1"/>
    <property type="molecule type" value="Genomic_DNA"/>
</dbReference>
<dbReference type="PANTHER" id="PTHR36113:SF6">
    <property type="entry name" value="FOSFOMYCIN RESISTANCE PROTEIN FOSX"/>
    <property type="match status" value="1"/>
</dbReference>
<dbReference type="InterPro" id="IPR037523">
    <property type="entry name" value="VOC_core"/>
</dbReference>
<keyword evidence="4" id="KW-1185">Reference proteome</keyword>
<evidence type="ECO:0000313" key="4">
    <source>
        <dbReference type="Proteomes" id="UP000017396"/>
    </source>
</evidence>
<evidence type="ECO:0000313" key="3">
    <source>
        <dbReference type="EMBL" id="AGY57841.1"/>
    </source>
</evidence>
<dbReference type="Proteomes" id="UP000017396">
    <property type="component" value="Chromosome"/>
</dbReference>
<accession>U5QG03</accession>
<dbReference type="GO" id="GO:0051213">
    <property type="term" value="F:dioxygenase activity"/>
    <property type="evidence" value="ECO:0007669"/>
    <property type="project" value="UniProtKB-KW"/>
</dbReference>
<protein>
    <submittedName>
        <fullName evidence="3">Glyoxalase/bleomycin resistance protein/dioxygenase</fullName>
    </submittedName>
</protein>
<dbReference type="InterPro" id="IPR004360">
    <property type="entry name" value="Glyas_Fos-R_dOase_dom"/>
</dbReference>
<dbReference type="STRING" id="1183438.GKIL_1595"/>
<dbReference type="GO" id="GO:0004462">
    <property type="term" value="F:lactoylglutathione lyase activity"/>
    <property type="evidence" value="ECO:0007669"/>
    <property type="project" value="InterPro"/>
</dbReference>
<name>U5QG03_GLOK1</name>
<sequence length="165" mass="17942">MNLLEWTVHQLPQKTIAPSALRRVHHIALNVRDLSVSRHFYGTILGLVELSGPAVPATLKTLVAAGKVANFVTPDGTVIDLFYEPELGPPDADPRRAFTRANHLAFDIAPEAFDEAVAVLLNQQVPIDHGPVSRPTGRGIYFYDPDGFLLEIRCNPAAGAVESLL</sequence>
<evidence type="ECO:0000256" key="1">
    <source>
        <dbReference type="ARBA" id="ARBA00022723"/>
    </source>
</evidence>
<dbReference type="HOGENOM" id="CLU_139819_0_0_3"/>
<reference evidence="3 4" key="1">
    <citation type="journal article" date="2013" name="PLoS ONE">
        <title>Cultivation and Complete Genome Sequencing of Gloeobacter kilaueensis sp. nov., from a Lava Cave in Kilauea Caldera, Hawai'i.</title>
        <authorList>
            <person name="Saw J.H."/>
            <person name="Schatz M."/>
            <person name="Brown M.V."/>
            <person name="Kunkel D.D."/>
            <person name="Foster J.S."/>
            <person name="Shick H."/>
            <person name="Christensen S."/>
            <person name="Hou S."/>
            <person name="Wan X."/>
            <person name="Donachie S.P."/>
        </authorList>
    </citation>
    <scope>NUCLEOTIDE SEQUENCE [LARGE SCALE GENOMIC DNA]</scope>
    <source>
        <strain evidence="4">JS</strain>
    </source>
</reference>
<dbReference type="PATRIC" id="fig|1183438.3.peg.1571"/>
<dbReference type="InterPro" id="IPR018146">
    <property type="entry name" value="Glyoxalase_1_CS"/>
</dbReference>
<feature type="domain" description="VOC" evidence="2">
    <location>
        <begin position="23"/>
        <end position="155"/>
    </location>
</feature>
<organism evidence="3 4">
    <name type="scientific">Gloeobacter kilaueensis (strain ATCC BAA-2537 / CCAP 1431/1 / ULC 316 / JS1)</name>
    <dbReference type="NCBI Taxonomy" id="1183438"/>
    <lineage>
        <taxon>Bacteria</taxon>
        <taxon>Bacillati</taxon>
        <taxon>Cyanobacteriota</taxon>
        <taxon>Cyanophyceae</taxon>
        <taxon>Gloeobacterales</taxon>
        <taxon>Gloeobacteraceae</taxon>
        <taxon>Gloeobacter</taxon>
    </lineage>
</organism>
<keyword evidence="1" id="KW-0479">Metal-binding</keyword>